<reference evidence="1" key="1">
    <citation type="journal article" date="2015" name="Nature">
        <title>Complex archaea that bridge the gap between prokaryotes and eukaryotes.</title>
        <authorList>
            <person name="Spang A."/>
            <person name="Saw J.H."/>
            <person name="Jorgensen S.L."/>
            <person name="Zaremba-Niedzwiedzka K."/>
            <person name="Martijn J."/>
            <person name="Lind A.E."/>
            <person name="van Eijk R."/>
            <person name="Schleper C."/>
            <person name="Guy L."/>
            <person name="Ettema T.J."/>
        </authorList>
    </citation>
    <scope>NUCLEOTIDE SEQUENCE</scope>
</reference>
<gene>
    <name evidence="1" type="ORF">LCGC14_1843780</name>
</gene>
<evidence type="ECO:0008006" key="2">
    <source>
        <dbReference type="Google" id="ProtNLM"/>
    </source>
</evidence>
<dbReference type="AlphaFoldDB" id="A0A0F9H0P2"/>
<dbReference type="InterPro" id="IPR029063">
    <property type="entry name" value="SAM-dependent_MTases_sf"/>
</dbReference>
<dbReference type="SUPFAM" id="SSF53335">
    <property type="entry name" value="S-adenosyl-L-methionine-dependent methyltransferases"/>
    <property type="match status" value="1"/>
</dbReference>
<sequence>MASGCPPCRVRIERHHAQPNRWTFTIPPIAALIAEEGVGEGWIDPFAGMHSPAEHRNDINVDMFADEHMDAREWLRFMDSEQFAGAIYDPPYSYRQAVEMYGERKLPKNYTTFEYWAQCRDELARLIKPGGKAICCGWNSVGLGKSRGFHMERVLLVPHGGGRNDTIVTVEMKIQGRLL</sequence>
<dbReference type="EMBL" id="LAZR01018415">
    <property type="protein sequence ID" value="KKL96506.1"/>
    <property type="molecule type" value="Genomic_DNA"/>
</dbReference>
<organism evidence="1">
    <name type="scientific">marine sediment metagenome</name>
    <dbReference type="NCBI Taxonomy" id="412755"/>
    <lineage>
        <taxon>unclassified sequences</taxon>
        <taxon>metagenomes</taxon>
        <taxon>ecological metagenomes</taxon>
    </lineage>
</organism>
<comment type="caution">
    <text evidence="1">The sequence shown here is derived from an EMBL/GenBank/DDBJ whole genome shotgun (WGS) entry which is preliminary data.</text>
</comment>
<protein>
    <recommendedName>
        <fullName evidence="2">DNA methylase N-4/N-6 domain-containing protein</fullName>
    </recommendedName>
</protein>
<proteinExistence type="predicted"/>
<accession>A0A0F9H0P2</accession>
<name>A0A0F9H0P2_9ZZZZ</name>
<evidence type="ECO:0000313" key="1">
    <source>
        <dbReference type="EMBL" id="KKL96506.1"/>
    </source>
</evidence>